<evidence type="ECO:0000313" key="2">
    <source>
        <dbReference type="Proteomes" id="UP000325440"/>
    </source>
</evidence>
<dbReference type="Proteomes" id="UP000325440">
    <property type="component" value="Unassembled WGS sequence"/>
</dbReference>
<evidence type="ECO:0000313" key="1">
    <source>
        <dbReference type="EMBL" id="VVC40523.1"/>
    </source>
</evidence>
<protein>
    <submittedName>
        <fullName evidence="1">Uncharacterized protein</fullName>
    </submittedName>
</protein>
<dbReference type="OrthoDB" id="6647511at2759"/>
<keyword evidence="2" id="KW-1185">Reference proteome</keyword>
<proteinExistence type="predicted"/>
<accession>A0A5E4N780</accession>
<gene>
    <name evidence="1" type="ORF">CINCED_3A011424</name>
</gene>
<dbReference type="EMBL" id="CABPRJ010001904">
    <property type="protein sequence ID" value="VVC40523.1"/>
    <property type="molecule type" value="Genomic_DNA"/>
</dbReference>
<sequence length="591" mass="69334">MKILTSYILILVTIYDNIITEGKVIDINMVSDIIYKLGNKFESYLVHELTVQNEKSQICSHGVICEDVTIQVCYARLMHFYNNHLMYKIVDVFNTLILRLLNEYNVLVMALLSKYTQMDSNVSDAIANVIHLDNSKAYCVIGFLSIINVELDDKLQDFVFFANLMHIYEKKRAYFNIKTIVETHFGSRADGLRNLIPVIYSDTDQILSEVISSKFPTLRDTINDFSLPFCETNLQWIQPDSWLWTNLESFPRAVKSFDENYNLLNWQDLKMEFKAVTITGGVKHNYNYDLLTSVNFMEFKAVTITGGVKHNYSYDLLTSVNLLKEDLHERCKDLFLYILDHGQQITDENIPEDIQNIMRRLQYNFSTMEYKVDSPIDSIQIFEMNEMDTSLQNLELRDSLSTLFQKEYHTATFSKIEDFYLTVSKSMDAYVINVLFYRVLEILVYVLEVYNSELNNLRTMLRTFETEELLVENIINQFLYLGDQFTLFQATWELYTSGNPLTLDKYTIPDVDRMFNFARFVYLRSVIQYTVSPFNIERINTFLKDVRFRRVSGLHEPNTSSQWSNPSKELAEINIYLLKLVELKIPNVIQF</sequence>
<organism evidence="1 2">
    <name type="scientific">Cinara cedri</name>
    <dbReference type="NCBI Taxonomy" id="506608"/>
    <lineage>
        <taxon>Eukaryota</taxon>
        <taxon>Metazoa</taxon>
        <taxon>Ecdysozoa</taxon>
        <taxon>Arthropoda</taxon>
        <taxon>Hexapoda</taxon>
        <taxon>Insecta</taxon>
        <taxon>Pterygota</taxon>
        <taxon>Neoptera</taxon>
        <taxon>Paraneoptera</taxon>
        <taxon>Hemiptera</taxon>
        <taxon>Sternorrhyncha</taxon>
        <taxon>Aphidomorpha</taxon>
        <taxon>Aphidoidea</taxon>
        <taxon>Aphididae</taxon>
        <taxon>Lachninae</taxon>
        <taxon>Cinara</taxon>
    </lineage>
</organism>
<dbReference type="AlphaFoldDB" id="A0A5E4N780"/>
<reference evidence="1 2" key="1">
    <citation type="submission" date="2019-08" db="EMBL/GenBank/DDBJ databases">
        <authorList>
            <person name="Alioto T."/>
            <person name="Alioto T."/>
            <person name="Gomez Garrido J."/>
        </authorList>
    </citation>
    <scope>NUCLEOTIDE SEQUENCE [LARGE SCALE GENOMIC DNA]</scope>
</reference>
<name>A0A5E4N780_9HEMI</name>